<dbReference type="Gene3D" id="1.10.1740.10">
    <property type="match status" value="1"/>
</dbReference>
<dbReference type="Pfam" id="PF04542">
    <property type="entry name" value="Sigma70_r2"/>
    <property type="match status" value="1"/>
</dbReference>
<dbReference type="GO" id="GO:0003677">
    <property type="term" value="F:DNA binding"/>
    <property type="evidence" value="ECO:0007669"/>
    <property type="project" value="InterPro"/>
</dbReference>
<dbReference type="InterPro" id="IPR013325">
    <property type="entry name" value="RNA_pol_sigma_r2"/>
</dbReference>
<evidence type="ECO:0000256" key="2">
    <source>
        <dbReference type="ARBA" id="ARBA00023015"/>
    </source>
</evidence>
<dbReference type="EMBL" id="CP036289">
    <property type="protein sequence ID" value="QDU75864.1"/>
    <property type="molecule type" value="Genomic_DNA"/>
</dbReference>
<dbReference type="GO" id="GO:0016987">
    <property type="term" value="F:sigma factor activity"/>
    <property type="evidence" value="ECO:0007669"/>
    <property type="project" value="UniProtKB-KW"/>
</dbReference>
<dbReference type="RefSeq" id="WP_165698756.1">
    <property type="nucleotide sequence ID" value="NZ_CP036289.1"/>
</dbReference>
<evidence type="ECO:0000256" key="4">
    <source>
        <dbReference type="ARBA" id="ARBA00023163"/>
    </source>
</evidence>
<dbReference type="InterPro" id="IPR013249">
    <property type="entry name" value="RNA_pol_sigma70_r4_t2"/>
</dbReference>
<dbReference type="PANTHER" id="PTHR43133">
    <property type="entry name" value="RNA POLYMERASE ECF-TYPE SIGMA FACTO"/>
    <property type="match status" value="1"/>
</dbReference>
<keyword evidence="2" id="KW-0805">Transcription regulation</keyword>
<feature type="domain" description="RNA polymerase sigma factor 70 region 4 type 2" evidence="6">
    <location>
        <begin position="110"/>
        <end position="161"/>
    </location>
</feature>
<evidence type="ECO:0000256" key="3">
    <source>
        <dbReference type="ARBA" id="ARBA00023082"/>
    </source>
</evidence>
<dbReference type="InterPro" id="IPR014284">
    <property type="entry name" value="RNA_pol_sigma-70_dom"/>
</dbReference>
<dbReference type="Gene3D" id="1.10.10.10">
    <property type="entry name" value="Winged helix-like DNA-binding domain superfamily/Winged helix DNA-binding domain"/>
    <property type="match status" value="1"/>
</dbReference>
<protein>
    <submittedName>
        <fullName evidence="7">RNA polymerase sigma factor</fullName>
    </submittedName>
</protein>
<dbReference type="InterPro" id="IPR039425">
    <property type="entry name" value="RNA_pol_sigma-70-like"/>
</dbReference>
<dbReference type="InterPro" id="IPR013324">
    <property type="entry name" value="RNA_pol_sigma_r3/r4-like"/>
</dbReference>
<proteinExistence type="inferred from homology"/>
<reference evidence="8" key="1">
    <citation type="submission" date="2019-02" db="EMBL/GenBank/DDBJ databases">
        <title>Deep-cultivation of Planctomycetes and their phenomic and genomic characterization uncovers novel biology.</title>
        <authorList>
            <person name="Wiegand S."/>
            <person name="Jogler M."/>
            <person name="Boedeker C."/>
            <person name="Pinto D."/>
            <person name="Vollmers J."/>
            <person name="Rivas-Marin E."/>
            <person name="Kohn T."/>
            <person name="Peeters S.H."/>
            <person name="Heuer A."/>
            <person name="Rast P."/>
            <person name="Oberbeckmann S."/>
            <person name="Bunk B."/>
            <person name="Jeske O."/>
            <person name="Meyerdierks A."/>
            <person name="Storesund J.E."/>
            <person name="Kallscheuer N."/>
            <person name="Luecker S."/>
            <person name="Lage O.M."/>
            <person name="Pohl T."/>
            <person name="Merkel B.J."/>
            <person name="Hornburger P."/>
            <person name="Mueller R.-W."/>
            <person name="Bruemmer F."/>
            <person name="Labrenz M."/>
            <person name="Spormann A.M."/>
            <person name="Op den Camp H."/>
            <person name="Overmann J."/>
            <person name="Amann R."/>
            <person name="Jetten M.S.M."/>
            <person name="Mascher T."/>
            <person name="Medema M.H."/>
            <person name="Devos D.P."/>
            <person name="Kaster A.-K."/>
            <person name="Ovreas L."/>
            <person name="Rohde M."/>
            <person name="Galperin M.Y."/>
            <person name="Jogler C."/>
        </authorList>
    </citation>
    <scope>NUCLEOTIDE SEQUENCE [LARGE SCALE GENOMIC DNA]</scope>
    <source>
        <strain evidence="8">Pan97</strain>
    </source>
</reference>
<evidence type="ECO:0000259" key="5">
    <source>
        <dbReference type="Pfam" id="PF04542"/>
    </source>
</evidence>
<gene>
    <name evidence="7" type="ORF">Pan97_29060</name>
</gene>
<dbReference type="InterPro" id="IPR007627">
    <property type="entry name" value="RNA_pol_sigma70_r2"/>
</dbReference>
<dbReference type="GO" id="GO:0006352">
    <property type="term" value="P:DNA-templated transcription initiation"/>
    <property type="evidence" value="ECO:0007669"/>
    <property type="project" value="InterPro"/>
</dbReference>
<dbReference type="SUPFAM" id="SSF88659">
    <property type="entry name" value="Sigma3 and sigma4 domains of RNA polymerase sigma factors"/>
    <property type="match status" value="1"/>
</dbReference>
<evidence type="ECO:0000313" key="8">
    <source>
        <dbReference type="Proteomes" id="UP000318626"/>
    </source>
</evidence>
<keyword evidence="3" id="KW-0731">Sigma factor</keyword>
<dbReference type="PANTHER" id="PTHR43133:SF51">
    <property type="entry name" value="RNA POLYMERASE SIGMA FACTOR"/>
    <property type="match status" value="1"/>
</dbReference>
<dbReference type="AlphaFoldDB" id="A0A518C9J1"/>
<accession>A0A518C9J1</accession>
<dbReference type="InterPro" id="IPR014331">
    <property type="entry name" value="RNA_pol_sigma70_ECF_RHOBA"/>
</dbReference>
<dbReference type="KEGG" id="bvo:Pan97_29060"/>
<name>A0A518C9J1_9BACT</name>
<comment type="similarity">
    <text evidence="1">Belongs to the sigma-70 factor family. ECF subfamily.</text>
</comment>
<dbReference type="NCBIfam" id="TIGR02937">
    <property type="entry name" value="sigma70-ECF"/>
    <property type="match status" value="1"/>
</dbReference>
<feature type="domain" description="RNA polymerase sigma-70 region 2" evidence="5">
    <location>
        <begin position="16"/>
        <end position="80"/>
    </location>
</feature>
<evidence type="ECO:0000259" key="6">
    <source>
        <dbReference type="Pfam" id="PF08281"/>
    </source>
</evidence>
<evidence type="ECO:0000256" key="1">
    <source>
        <dbReference type="ARBA" id="ARBA00010641"/>
    </source>
</evidence>
<dbReference type="Pfam" id="PF08281">
    <property type="entry name" value="Sigma70_r4_2"/>
    <property type="match status" value="1"/>
</dbReference>
<evidence type="ECO:0000313" key="7">
    <source>
        <dbReference type="EMBL" id="QDU75864.1"/>
    </source>
</evidence>
<keyword evidence="8" id="KW-1185">Reference proteome</keyword>
<dbReference type="Proteomes" id="UP000318626">
    <property type="component" value="Chromosome"/>
</dbReference>
<organism evidence="7 8">
    <name type="scientific">Bremerella volcania</name>
    <dbReference type="NCBI Taxonomy" id="2527984"/>
    <lineage>
        <taxon>Bacteria</taxon>
        <taxon>Pseudomonadati</taxon>
        <taxon>Planctomycetota</taxon>
        <taxon>Planctomycetia</taxon>
        <taxon>Pirellulales</taxon>
        <taxon>Pirellulaceae</taxon>
        <taxon>Bremerella</taxon>
    </lineage>
</organism>
<dbReference type="InterPro" id="IPR036388">
    <property type="entry name" value="WH-like_DNA-bd_sf"/>
</dbReference>
<dbReference type="NCBIfam" id="TIGR02989">
    <property type="entry name" value="Sig-70_gvs1"/>
    <property type="match status" value="1"/>
</dbReference>
<keyword evidence="4" id="KW-0804">Transcription</keyword>
<sequence>MTETHPTPVLAALWVRAQPAVAAFISSLEPDFHDSEEILQQTAVTATEKFPEYDSKRPFVAWAIGLARIEALRYRQKRGRDRHVFDNEILDLVAEAVQQENEQIGEIRAALKACLSKTSGRVRQVHEMHYGKGMSPREIASQLMSTENSVFVALHRARNALRLCVGKQLKRIGVS</sequence>
<dbReference type="SUPFAM" id="SSF88946">
    <property type="entry name" value="Sigma2 domain of RNA polymerase sigma factors"/>
    <property type="match status" value="1"/>
</dbReference>